<dbReference type="Pfam" id="PF02481">
    <property type="entry name" value="DNA_processg_A"/>
    <property type="match status" value="1"/>
</dbReference>
<dbReference type="SUPFAM" id="SSF46785">
    <property type="entry name" value="Winged helix' DNA-binding domain"/>
    <property type="match status" value="1"/>
</dbReference>
<dbReference type="InterPro" id="IPR057666">
    <property type="entry name" value="DrpA_SLOG"/>
</dbReference>
<evidence type="ECO:0000313" key="3">
    <source>
        <dbReference type="EMBL" id="AFD07310.1"/>
    </source>
</evidence>
<organism evidence="3 4">
    <name type="scientific">Solitalea canadensis (strain ATCC 29591 / DSM 3403 / JCM 21819 / LMG 8368 / NBRC 15130 / NCIMB 12057 / USAM 9D)</name>
    <name type="common">Flexibacter canadensis</name>
    <dbReference type="NCBI Taxonomy" id="929556"/>
    <lineage>
        <taxon>Bacteria</taxon>
        <taxon>Pseudomonadati</taxon>
        <taxon>Bacteroidota</taxon>
        <taxon>Sphingobacteriia</taxon>
        <taxon>Sphingobacteriales</taxon>
        <taxon>Sphingobacteriaceae</taxon>
        <taxon>Solitalea</taxon>
    </lineage>
</organism>
<dbReference type="eggNOG" id="COG1948">
    <property type="taxonomic scope" value="Bacteria"/>
</dbReference>
<protein>
    <submittedName>
        <fullName evidence="3">DNA protecting protein DprA</fullName>
    </submittedName>
</protein>
<dbReference type="Pfam" id="PF17782">
    <property type="entry name" value="WHD_DprA"/>
    <property type="match status" value="1"/>
</dbReference>
<dbReference type="InterPro" id="IPR003583">
    <property type="entry name" value="Hlx-hairpin-Hlx_DNA-bd_motif"/>
</dbReference>
<dbReference type="KEGG" id="scn:Solca_2268"/>
<dbReference type="SUPFAM" id="SSF47781">
    <property type="entry name" value="RuvA domain 2-like"/>
    <property type="match status" value="1"/>
</dbReference>
<dbReference type="InterPro" id="IPR041614">
    <property type="entry name" value="DprA_WH"/>
</dbReference>
<evidence type="ECO:0000259" key="2">
    <source>
        <dbReference type="SMART" id="SM00278"/>
    </source>
</evidence>
<reference evidence="3" key="1">
    <citation type="submission" date="2012-02" db="EMBL/GenBank/DDBJ databases">
        <title>The complete genome of Solitalea canadensis DSM 3403.</title>
        <authorList>
            <consortium name="US DOE Joint Genome Institute (JGI-PGF)"/>
            <person name="Lucas S."/>
            <person name="Copeland A."/>
            <person name="Lapidus A."/>
            <person name="Glavina del Rio T."/>
            <person name="Dalin E."/>
            <person name="Tice H."/>
            <person name="Bruce D."/>
            <person name="Goodwin L."/>
            <person name="Pitluck S."/>
            <person name="Peters L."/>
            <person name="Ovchinnikova G."/>
            <person name="Lu M."/>
            <person name="Kyrpides N."/>
            <person name="Mavromatis K."/>
            <person name="Ivanova N."/>
            <person name="Brettin T."/>
            <person name="Detter J.C."/>
            <person name="Han C."/>
            <person name="Larimer F."/>
            <person name="Land M."/>
            <person name="Hauser L."/>
            <person name="Markowitz V."/>
            <person name="Cheng J.-F."/>
            <person name="Hugenholtz P."/>
            <person name="Woyke T."/>
            <person name="Wu D."/>
            <person name="Spring S."/>
            <person name="Schroeder M."/>
            <person name="Kopitz M."/>
            <person name="Brambilla E."/>
            <person name="Klenk H.-P."/>
            <person name="Eisen J.A."/>
        </authorList>
    </citation>
    <scope>NUCLEOTIDE SEQUENCE</scope>
    <source>
        <strain evidence="3">DSM 3403</strain>
    </source>
</reference>
<dbReference type="PANTHER" id="PTHR43022:SF1">
    <property type="entry name" value="PROTEIN SMF"/>
    <property type="match status" value="1"/>
</dbReference>
<gene>
    <name evidence="3" type="ordered locus">Solca_2268</name>
</gene>
<dbReference type="InterPro" id="IPR036390">
    <property type="entry name" value="WH_DNA-bd_sf"/>
</dbReference>
<dbReference type="RefSeq" id="WP_014680537.1">
    <property type="nucleotide sequence ID" value="NC_017770.1"/>
</dbReference>
<feature type="domain" description="Helix-hairpin-helix DNA-binding motif class 1" evidence="2">
    <location>
        <begin position="39"/>
        <end position="58"/>
    </location>
</feature>
<dbReference type="InterPro" id="IPR036388">
    <property type="entry name" value="WH-like_DNA-bd_sf"/>
</dbReference>
<evidence type="ECO:0000256" key="1">
    <source>
        <dbReference type="ARBA" id="ARBA00006525"/>
    </source>
</evidence>
<dbReference type="eggNOG" id="COG0758">
    <property type="taxonomic scope" value="Bacteria"/>
</dbReference>
<dbReference type="Gene3D" id="3.40.50.450">
    <property type="match status" value="1"/>
</dbReference>
<dbReference type="STRING" id="929556.Solca_2268"/>
<sequence length="364" mass="40564">MSLLHQIALTQISGVGDILARNLISYCGSAEAVFTTKKISLLKIPGIGPKIVEAIKDRAVLLRAEKEIRFIERYGIETYFYADPQYPKRLKNCNDAPILIYFKGNCDLNRQRIINIVGSRKATEYGKEFTRRFVEGICQYNPIIVSGLAYGIDIAAHKEALRNNLSTIGVLAHGLDKIYPGTHRSIAEKMLETGGLLSEFPSETNADRENFPKRNRIVAGIADATIVIEAGESGGALITADIANSYNKDVFAVPGRVNDDYSIGCNNLIRDNKAQIITSAKDFVSFMLWEDKVKSNIKTISLFVELSKDEKFVFDIISAEKSIYIDDLIFKCGFSCSFVSKILLQLEFNSLIKQLPGKYYTVIS</sequence>
<dbReference type="Gene3D" id="1.10.10.10">
    <property type="entry name" value="Winged helix-like DNA-binding domain superfamily/Winged helix DNA-binding domain"/>
    <property type="match status" value="1"/>
</dbReference>
<dbReference type="AlphaFoldDB" id="H8KUE5"/>
<dbReference type="HOGENOM" id="CLU_029601_0_3_10"/>
<accession>H8KUE5</accession>
<dbReference type="Pfam" id="PF14520">
    <property type="entry name" value="HHH_5"/>
    <property type="match status" value="1"/>
</dbReference>
<keyword evidence="4" id="KW-1185">Reference proteome</keyword>
<dbReference type="InterPro" id="IPR010994">
    <property type="entry name" value="RuvA_2-like"/>
</dbReference>
<dbReference type="OrthoDB" id="9785707at2"/>
<dbReference type="Proteomes" id="UP000007590">
    <property type="component" value="Chromosome"/>
</dbReference>
<dbReference type="InterPro" id="IPR003488">
    <property type="entry name" value="DprA"/>
</dbReference>
<proteinExistence type="inferred from homology"/>
<comment type="similarity">
    <text evidence="1">Belongs to the DprA/Smf family.</text>
</comment>
<dbReference type="NCBIfam" id="TIGR00732">
    <property type="entry name" value="dprA"/>
    <property type="match status" value="1"/>
</dbReference>
<dbReference type="PANTHER" id="PTHR43022">
    <property type="entry name" value="PROTEIN SMF"/>
    <property type="match status" value="1"/>
</dbReference>
<feature type="domain" description="Helix-hairpin-helix DNA-binding motif class 1" evidence="2">
    <location>
        <begin position="7"/>
        <end position="26"/>
    </location>
</feature>
<dbReference type="GO" id="GO:0009294">
    <property type="term" value="P:DNA-mediated transformation"/>
    <property type="evidence" value="ECO:0007669"/>
    <property type="project" value="InterPro"/>
</dbReference>
<dbReference type="EMBL" id="CP003349">
    <property type="protein sequence ID" value="AFD07310.1"/>
    <property type="molecule type" value="Genomic_DNA"/>
</dbReference>
<dbReference type="GO" id="GO:0003677">
    <property type="term" value="F:DNA binding"/>
    <property type="evidence" value="ECO:0007669"/>
    <property type="project" value="InterPro"/>
</dbReference>
<evidence type="ECO:0000313" key="4">
    <source>
        <dbReference type="Proteomes" id="UP000007590"/>
    </source>
</evidence>
<dbReference type="SUPFAM" id="SSF102405">
    <property type="entry name" value="MCP/YpsA-like"/>
    <property type="match status" value="1"/>
</dbReference>
<name>H8KUE5_SOLCM</name>
<dbReference type="SMART" id="SM00278">
    <property type="entry name" value="HhH1"/>
    <property type="match status" value="2"/>
</dbReference>
<dbReference type="GO" id="GO:0006281">
    <property type="term" value="P:DNA repair"/>
    <property type="evidence" value="ECO:0007669"/>
    <property type="project" value="InterPro"/>
</dbReference>